<evidence type="ECO:0000313" key="1">
    <source>
        <dbReference type="EMBL" id="EOI55480.1"/>
    </source>
</evidence>
<dbReference type="Proteomes" id="UP000014160">
    <property type="component" value="Unassembled WGS sequence"/>
</dbReference>
<reference evidence="2 4" key="2">
    <citation type="submission" date="2013-03" db="EMBL/GenBank/DDBJ databases">
        <title>The Genome Sequence of Enterococcus gilvus ATCC BAA-350 (PacBio/Illumina hybrid assembly).</title>
        <authorList>
            <consortium name="The Broad Institute Genomics Platform"/>
            <consortium name="The Broad Institute Genome Sequencing Center for Infectious Disease"/>
            <person name="Earl A."/>
            <person name="Russ C."/>
            <person name="Gilmore M."/>
            <person name="Surin D."/>
            <person name="Walker B."/>
            <person name="Young S."/>
            <person name="Zeng Q."/>
            <person name="Gargeya S."/>
            <person name="Fitzgerald M."/>
            <person name="Haas B."/>
            <person name="Abouelleil A."/>
            <person name="Allen A.W."/>
            <person name="Alvarado L."/>
            <person name="Arachchi H.M."/>
            <person name="Berlin A.M."/>
            <person name="Chapman S.B."/>
            <person name="Gainer-Dewar J."/>
            <person name="Goldberg J."/>
            <person name="Griggs A."/>
            <person name="Gujja S."/>
            <person name="Hansen M."/>
            <person name="Howarth C."/>
            <person name="Imamovic A."/>
            <person name="Ireland A."/>
            <person name="Larimer J."/>
            <person name="McCowan C."/>
            <person name="Murphy C."/>
            <person name="Pearson M."/>
            <person name="Poon T.W."/>
            <person name="Priest M."/>
            <person name="Roberts A."/>
            <person name="Saif S."/>
            <person name="Shea T."/>
            <person name="Sisk P."/>
            <person name="Sykes S."/>
            <person name="Wortman J."/>
            <person name="Nusbaum C."/>
            <person name="Birren B."/>
        </authorList>
    </citation>
    <scope>NUCLEOTIDE SEQUENCE [LARGE SCALE GENOMIC DNA]</scope>
    <source>
        <strain evidence="2 4">ATCC BAA-350</strain>
    </source>
</reference>
<dbReference type="Pfam" id="PF14253">
    <property type="entry name" value="AbiH"/>
    <property type="match status" value="1"/>
</dbReference>
<dbReference type="Proteomes" id="UP000013750">
    <property type="component" value="Unassembled WGS sequence"/>
</dbReference>
<dbReference type="eggNOG" id="ENOG5032TR0">
    <property type="taxonomic scope" value="Bacteria"/>
</dbReference>
<name>R2VCS6_9ENTE</name>
<sequence length="403" mass="46094">MAKQNLLVIGNGFDLTCRLKSSYTDYFNSKFPENLKKSLDSLIPLFETFYFKSVDDNDLNFNVYSLGLEESTLYGVPDGINIWDLIIYYGIKGLPDKWSDVESRILEFLVYNPEIDGPKQNIPNFSQLKGPMQSSDKLFDGKEYSSYFYSQLINFAAAKFKLPNPSNSKGILLSELKKFEDHFTKYLLGLTNDDGSYSFTRNADELLHAIVNQAASSHTSSQAVLSFNYTTPLSSSELANMQMNWRNIHGQLADNNIIFGIDQNKIKVTDVAYQFTKTYRQLIEENGGTDHSNSFLPEKNKIGTIIFYGHSLSEADYSYFQSIFDYYDIYGSEVEITFLYHDYLNDGNNSLQQIQVLSVSELMKKYGQTMGNKDHGENLLHKLIIENRLEIKKIKVPTMIDLT</sequence>
<protein>
    <recommendedName>
        <fullName evidence="5">Bacteriophage abortive infection AbiH</fullName>
    </recommendedName>
</protein>
<dbReference type="HOGENOM" id="CLU_038547_0_0_9"/>
<dbReference type="EMBL" id="ASWH01000001">
    <property type="protein sequence ID" value="EOW81977.1"/>
    <property type="molecule type" value="Genomic_DNA"/>
</dbReference>
<evidence type="ECO:0000313" key="2">
    <source>
        <dbReference type="EMBL" id="EOW81977.1"/>
    </source>
</evidence>
<evidence type="ECO:0000313" key="4">
    <source>
        <dbReference type="Proteomes" id="UP000014160"/>
    </source>
</evidence>
<keyword evidence="4" id="KW-1185">Reference proteome</keyword>
<organism evidence="1 3">
    <name type="scientific">Enterococcus gilvus ATCC BAA-350</name>
    <dbReference type="NCBI Taxonomy" id="1158614"/>
    <lineage>
        <taxon>Bacteria</taxon>
        <taxon>Bacillati</taxon>
        <taxon>Bacillota</taxon>
        <taxon>Bacilli</taxon>
        <taxon>Lactobacillales</taxon>
        <taxon>Enterococcaceae</taxon>
        <taxon>Enterococcus</taxon>
    </lineage>
</organism>
<proteinExistence type="predicted"/>
<dbReference type="InterPro" id="IPR025935">
    <property type="entry name" value="AbiH"/>
</dbReference>
<dbReference type="OrthoDB" id="9810135at2"/>
<comment type="caution">
    <text evidence="1">The sequence shown here is derived from an EMBL/GenBank/DDBJ whole genome shotgun (WGS) entry which is preliminary data.</text>
</comment>
<dbReference type="AlphaFoldDB" id="R2VCS6"/>
<reference evidence="1 3" key="1">
    <citation type="submission" date="2013-02" db="EMBL/GenBank/DDBJ databases">
        <title>The Genome Sequence of Enterococcus gilvus ATCC BAA-350.</title>
        <authorList>
            <consortium name="The Broad Institute Genome Sequencing Platform"/>
            <consortium name="The Broad Institute Genome Sequencing Center for Infectious Disease"/>
            <person name="Earl A.M."/>
            <person name="Gilmore M.S."/>
            <person name="Lebreton F."/>
            <person name="Walker B."/>
            <person name="Young S.K."/>
            <person name="Zeng Q."/>
            <person name="Gargeya S."/>
            <person name="Fitzgerald M."/>
            <person name="Haas B."/>
            <person name="Abouelleil A."/>
            <person name="Alvarado L."/>
            <person name="Arachchi H.M."/>
            <person name="Berlin A.M."/>
            <person name="Chapman S.B."/>
            <person name="Dewar J."/>
            <person name="Goldberg J."/>
            <person name="Griggs A."/>
            <person name="Gujja S."/>
            <person name="Hansen M."/>
            <person name="Howarth C."/>
            <person name="Imamovic A."/>
            <person name="Larimer J."/>
            <person name="McCowan C."/>
            <person name="Murphy C."/>
            <person name="Neiman D."/>
            <person name="Pearson M."/>
            <person name="Priest M."/>
            <person name="Roberts A."/>
            <person name="Saif S."/>
            <person name="Shea T."/>
            <person name="Sisk P."/>
            <person name="Sykes S."/>
            <person name="Wortman J."/>
            <person name="Nusbaum C."/>
            <person name="Birren B."/>
        </authorList>
    </citation>
    <scope>NUCLEOTIDE SEQUENCE [LARGE SCALE GENOMIC DNA]</scope>
    <source>
        <strain evidence="1 3">ATCC BAA-350</strain>
    </source>
</reference>
<dbReference type="RefSeq" id="WP_010781061.1">
    <property type="nucleotide sequence ID" value="NZ_ASWH01000001.1"/>
</dbReference>
<evidence type="ECO:0000313" key="3">
    <source>
        <dbReference type="Proteomes" id="UP000013750"/>
    </source>
</evidence>
<dbReference type="PATRIC" id="fig|1158614.3.peg.2683"/>
<accession>R2VCS6</accession>
<gene>
    <name evidence="2" type="ORF">I592_01278</name>
    <name evidence="1" type="ORF">UKC_02688</name>
</gene>
<evidence type="ECO:0008006" key="5">
    <source>
        <dbReference type="Google" id="ProtNLM"/>
    </source>
</evidence>
<dbReference type="EMBL" id="AJDQ01000008">
    <property type="protein sequence ID" value="EOI55480.1"/>
    <property type="molecule type" value="Genomic_DNA"/>
</dbReference>